<keyword evidence="3" id="KW-1185">Reference proteome</keyword>
<reference evidence="2 3" key="1">
    <citation type="journal article" date="2011" name="EMBO J.">
        <title>Structural diversity of bacterial flagellar motors.</title>
        <authorList>
            <person name="Chen S."/>
            <person name="Beeby M."/>
            <person name="Murphy G.E."/>
            <person name="Leadbetter J.R."/>
            <person name="Hendrixson D.R."/>
            <person name="Briegel A."/>
            <person name="Li Z."/>
            <person name="Shi J."/>
            <person name="Tocheva E.I."/>
            <person name="Muller A."/>
            <person name="Dobro M.J."/>
            <person name="Jensen G.J."/>
        </authorList>
    </citation>
    <scope>NUCLEOTIDE SEQUENCE [LARGE SCALE GENOMIC DNA]</scope>
    <source>
        <strain evidence="2 3">ATCC 19624</strain>
    </source>
</reference>
<comment type="caution">
    <text evidence="2">The sequence shown here is derived from an EMBL/GenBank/DDBJ whole genome shotgun (WGS) entry which is preliminary data.</text>
</comment>
<dbReference type="OrthoDB" id="9152892at2"/>
<dbReference type="Gene3D" id="1.10.10.880">
    <property type="entry name" value="Anti sigma-E protein RseA, N-terminal domain"/>
    <property type="match status" value="1"/>
</dbReference>
<evidence type="ECO:0000313" key="3">
    <source>
        <dbReference type="Proteomes" id="UP000016368"/>
    </source>
</evidence>
<dbReference type="EMBL" id="AEGR01000036">
    <property type="protein sequence ID" value="EGI78013.1"/>
    <property type="molecule type" value="Genomic_DNA"/>
</dbReference>
<dbReference type="AlphaFoldDB" id="F3KQE0"/>
<organism evidence="2 3">
    <name type="scientific">Hylemonella gracilis ATCC 19624</name>
    <dbReference type="NCBI Taxonomy" id="887062"/>
    <lineage>
        <taxon>Bacteria</taxon>
        <taxon>Pseudomonadati</taxon>
        <taxon>Pseudomonadota</taxon>
        <taxon>Betaproteobacteria</taxon>
        <taxon>Burkholderiales</taxon>
        <taxon>Comamonadaceae</taxon>
        <taxon>Hylemonella</taxon>
    </lineage>
</organism>
<keyword evidence="1" id="KW-0472">Membrane</keyword>
<protein>
    <submittedName>
        <fullName evidence="2">Putative transmembrane transcriptional regulator</fullName>
    </submittedName>
</protein>
<evidence type="ECO:0000256" key="1">
    <source>
        <dbReference type="SAM" id="Phobius"/>
    </source>
</evidence>
<dbReference type="RefSeq" id="WP_006296638.1">
    <property type="nucleotide sequence ID" value="NZ_AEGR01000036.1"/>
</dbReference>
<evidence type="ECO:0000313" key="2">
    <source>
        <dbReference type="EMBL" id="EGI78013.1"/>
    </source>
</evidence>
<keyword evidence="1" id="KW-1133">Transmembrane helix</keyword>
<feature type="transmembrane region" description="Helical" evidence="1">
    <location>
        <begin position="93"/>
        <end position="114"/>
    </location>
</feature>
<keyword evidence="1 2" id="KW-0812">Transmembrane</keyword>
<dbReference type="InterPro" id="IPR036147">
    <property type="entry name" value="Anti-sigma_E_RseA_N_sf"/>
</dbReference>
<name>F3KQE0_9BURK</name>
<dbReference type="STRING" id="887062.HGR_03277"/>
<sequence>MDASKDIPVTDDELHALLDGRLTAEEHAALLALLARLAQQPAAQARWRAWQRQHAALRGLHTELLRQDLPAALEAAARSVEQTHGRVQQARRWSAVAASLLLAFGLGWFGRAVWMPGSPAVLAQQAPARDFVRQAAIAHAVYSPEQRHPVEVAASQEEHLVQWLSKRLGRPLKLPQLQALGYELVGGRLLPGDDGARAQFMYQNAAGVRVTVYLGQRPAELGSETRVEFRYSADGPVPSFYWIDGEQAYALSGALSREQLLRLAEAVYQQS</sequence>
<proteinExistence type="predicted"/>
<gene>
    <name evidence="2" type="ORF">HGR_03277</name>
</gene>
<dbReference type="GO" id="GO:0016989">
    <property type="term" value="F:sigma factor antagonist activity"/>
    <property type="evidence" value="ECO:0007669"/>
    <property type="project" value="InterPro"/>
</dbReference>
<dbReference type="Proteomes" id="UP000016368">
    <property type="component" value="Unassembled WGS sequence"/>
</dbReference>
<dbReference type="eggNOG" id="COG5662">
    <property type="taxonomic scope" value="Bacteria"/>
</dbReference>
<accession>F3KQE0</accession>